<organism evidence="4">
    <name type="scientific">viral metagenome</name>
    <dbReference type="NCBI Taxonomy" id="1070528"/>
    <lineage>
        <taxon>unclassified sequences</taxon>
        <taxon>metagenomes</taxon>
        <taxon>organismal metagenomes</taxon>
    </lineage>
</organism>
<sequence length="246" mass="28960">MECCPICQEKFIEENIILVKHTSDNNIETSRKKNHCFHRECLLEWKKTLFNNNLEYTCPLDRDKIQSVHKVPIYIIRGLDLNEYDHNFLNLVNTTKLNDKMLSTFDDINETDQYGKSIAYYACMMGNYSLVTRLLKLNADFNKGTINGFTPLMVAINYYHNKLSLKLLSNKKIQANINSTDNKGMNAFYYSCKCVNYSIIVDFLTRKLPTKHHVRHALYSYRENIENNKIIGRDIINLMTHYLKNY</sequence>
<evidence type="ECO:0000256" key="1">
    <source>
        <dbReference type="ARBA" id="ARBA00022737"/>
    </source>
</evidence>
<accession>A0A6C0J8F5</accession>
<dbReference type="AlphaFoldDB" id="A0A6C0J8F5"/>
<dbReference type="Gene3D" id="3.30.40.10">
    <property type="entry name" value="Zinc/RING finger domain, C3HC4 (zinc finger)"/>
    <property type="match status" value="1"/>
</dbReference>
<dbReference type="InterPro" id="IPR001841">
    <property type="entry name" value="Znf_RING"/>
</dbReference>
<dbReference type="Gene3D" id="1.25.40.20">
    <property type="entry name" value="Ankyrin repeat-containing domain"/>
    <property type="match status" value="1"/>
</dbReference>
<protein>
    <recommendedName>
        <fullName evidence="3">RING-type domain-containing protein</fullName>
    </recommendedName>
</protein>
<dbReference type="EMBL" id="MN740329">
    <property type="protein sequence ID" value="QHU00787.1"/>
    <property type="molecule type" value="Genomic_DNA"/>
</dbReference>
<evidence type="ECO:0000256" key="2">
    <source>
        <dbReference type="ARBA" id="ARBA00023043"/>
    </source>
</evidence>
<evidence type="ECO:0000313" key="4">
    <source>
        <dbReference type="EMBL" id="QHU00787.1"/>
    </source>
</evidence>
<dbReference type="InterPro" id="IPR036770">
    <property type="entry name" value="Ankyrin_rpt-contain_sf"/>
</dbReference>
<dbReference type="PANTHER" id="PTHR24198:SF165">
    <property type="entry name" value="ANKYRIN REPEAT-CONTAINING PROTEIN-RELATED"/>
    <property type="match status" value="1"/>
</dbReference>
<proteinExistence type="predicted"/>
<dbReference type="SUPFAM" id="SSF57850">
    <property type="entry name" value="RING/U-box"/>
    <property type="match status" value="1"/>
</dbReference>
<dbReference type="Pfam" id="PF12796">
    <property type="entry name" value="Ank_2"/>
    <property type="match status" value="1"/>
</dbReference>
<keyword evidence="1" id="KW-0677">Repeat</keyword>
<dbReference type="InterPro" id="IPR002110">
    <property type="entry name" value="Ankyrin_rpt"/>
</dbReference>
<dbReference type="SMART" id="SM00248">
    <property type="entry name" value="ANK"/>
    <property type="match status" value="3"/>
</dbReference>
<dbReference type="PROSITE" id="PS50089">
    <property type="entry name" value="ZF_RING_2"/>
    <property type="match status" value="1"/>
</dbReference>
<dbReference type="GO" id="GO:0005737">
    <property type="term" value="C:cytoplasm"/>
    <property type="evidence" value="ECO:0007669"/>
    <property type="project" value="TreeGrafter"/>
</dbReference>
<feature type="domain" description="RING-type" evidence="3">
    <location>
        <begin position="4"/>
        <end position="62"/>
    </location>
</feature>
<dbReference type="InterPro" id="IPR013083">
    <property type="entry name" value="Znf_RING/FYVE/PHD"/>
</dbReference>
<dbReference type="SUPFAM" id="SSF48403">
    <property type="entry name" value="Ankyrin repeat"/>
    <property type="match status" value="1"/>
</dbReference>
<name>A0A6C0J8F5_9ZZZZ</name>
<dbReference type="PANTHER" id="PTHR24198">
    <property type="entry name" value="ANKYRIN REPEAT AND PROTEIN KINASE DOMAIN-CONTAINING PROTEIN"/>
    <property type="match status" value="1"/>
</dbReference>
<reference evidence="4" key="1">
    <citation type="journal article" date="2020" name="Nature">
        <title>Giant virus diversity and host interactions through global metagenomics.</title>
        <authorList>
            <person name="Schulz F."/>
            <person name="Roux S."/>
            <person name="Paez-Espino D."/>
            <person name="Jungbluth S."/>
            <person name="Walsh D.A."/>
            <person name="Denef V.J."/>
            <person name="McMahon K.D."/>
            <person name="Konstantinidis K.T."/>
            <person name="Eloe-Fadrosh E.A."/>
            <person name="Kyrpides N.C."/>
            <person name="Woyke T."/>
        </authorList>
    </citation>
    <scope>NUCLEOTIDE SEQUENCE</scope>
    <source>
        <strain evidence="4">GVMAG-M-3300025860-20</strain>
    </source>
</reference>
<keyword evidence="2" id="KW-0040">ANK repeat</keyword>
<evidence type="ECO:0000259" key="3">
    <source>
        <dbReference type="PROSITE" id="PS50089"/>
    </source>
</evidence>